<organism evidence="1 2">
    <name type="scientific">Alteromonas mediterranea</name>
    <dbReference type="NCBI Taxonomy" id="314275"/>
    <lineage>
        <taxon>Bacteria</taxon>
        <taxon>Pseudomonadati</taxon>
        <taxon>Pseudomonadota</taxon>
        <taxon>Gammaproteobacteria</taxon>
        <taxon>Alteromonadales</taxon>
        <taxon>Alteromonadaceae</taxon>
        <taxon>Alteromonas/Salinimonas group</taxon>
        <taxon>Alteromonas</taxon>
    </lineage>
</organism>
<geneLocation type="plasmid" evidence="2">
    <name>pamcp48-600</name>
</geneLocation>
<keyword evidence="1" id="KW-0614">Plasmid</keyword>
<dbReference type="EMBL" id="CP018025">
    <property type="protein sequence ID" value="APD91922.1"/>
    <property type="molecule type" value="Genomic_DNA"/>
</dbReference>
<reference evidence="1 2" key="1">
    <citation type="submission" date="2016-11" db="EMBL/GenBank/DDBJ databases">
        <title>Networking in microbes: conjugative elements and plasmids in the genus Alteromonas.</title>
        <authorList>
            <person name="Lopez-Perez M."/>
            <person name="Ramon-Marco N."/>
            <person name="Rodriguez-Valera F."/>
        </authorList>
    </citation>
    <scope>NUCLEOTIDE SEQUENCE [LARGE SCALE GENOMIC DNA]</scope>
    <source>
        <strain evidence="1 2">CP48</strain>
        <plasmid evidence="2">pamcp48-600</plasmid>
    </source>
</reference>
<evidence type="ECO:0000313" key="2">
    <source>
        <dbReference type="Proteomes" id="UP000182101"/>
    </source>
</evidence>
<dbReference type="AlphaFoldDB" id="A0AAC9NU17"/>
<gene>
    <name evidence="1" type="ORF">BM524_18555</name>
</gene>
<accession>A0AAC9NU17</accession>
<evidence type="ECO:0000313" key="1">
    <source>
        <dbReference type="EMBL" id="APD91922.1"/>
    </source>
</evidence>
<name>A0AAC9NU17_9ALTE</name>
<proteinExistence type="predicted"/>
<sequence>MAKIIDKFNERIEALTNLAKKIYPHSKWATILEIRSPSEWLSEASKAGISNKNALMLFARRFDIPYKEASELSSTGIWVPNGVYIKSENIFYSRELTDNHFKTDNEVRLGLIVGDVRPSSYLHAQSKEEEDAKNLIRNLYSSIMDLSKPGCEYTHFSLTGHHLSALCGTKDVLYRRLDEGFTPLLEMSRERASGCVGKDIWEDACQQFAKYIQHNPTRRFSFFNGDMTSSIFSTMKQTLESSTIFKVVEGIPSKATANTVAVVDFDKLIHISENDLHTLTSVHTLFTSKEKTLSRLYDKMRTVLGKVDLILHLAVYSTRVLGTKVCQNCCESSDTPAVLTDGIYGLSINVKRPPIVGPGCSSCVSGYAGSILLTEDCFIPGLAGAAAHSFEVDQDDVVRSELRDPFKFGDAILRTKKVDSILDQLESEVTLGTLSVDDARSLLN</sequence>
<dbReference type="RefSeq" id="WP_071960532.1">
    <property type="nucleotide sequence ID" value="NZ_CP018025.1"/>
</dbReference>
<dbReference type="Proteomes" id="UP000182101">
    <property type="component" value="Plasmid pAMCP48-600"/>
</dbReference>
<protein>
    <submittedName>
        <fullName evidence="1">Uncharacterized protein</fullName>
    </submittedName>
</protein>